<dbReference type="AlphaFoldDB" id="A0A3R9ZVM7"/>
<proteinExistence type="predicted"/>
<name>A0A3R9ZVM7_9ENTE</name>
<protein>
    <submittedName>
        <fullName evidence="1">Uncharacterized protein</fullName>
    </submittedName>
</protein>
<reference evidence="1 2" key="1">
    <citation type="submission" date="2018-03" db="EMBL/GenBank/DDBJ databases">
        <authorList>
            <person name="Gulvik C.A."/>
        </authorList>
    </citation>
    <scope>NUCLEOTIDE SEQUENCE [LARGE SCALE GENOMIC DNA]</scope>
    <source>
        <strain evidence="1 2">JCM 31581</strain>
    </source>
</reference>
<dbReference type="OrthoDB" id="2156448at2"/>
<dbReference type="EMBL" id="PXZH01000005">
    <property type="protein sequence ID" value="RST88798.1"/>
    <property type="molecule type" value="Genomic_DNA"/>
</dbReference>
<gene>
    <name evidence="1" type="ORF">C7P63_08220</name>
</gene>
<accession>A0A3R9ZVM7</accession>
<evidence type="ECO:0000313" key="2">
    <source>
        <dbReference type="Proteomes" id="UP000277864"/>
    </source>
</evidence>
<organism evidence="1 2">
    <name type="scientific">Vagococcus humatus</name>
    <dbReference type="NCBI Taxonomy" id="1889241"/>
    <lineage>
        <taxon>Bacteria</taxon>
        <taxon>Bacillati</taxon>
        <taxon>Bacillota</taxon>
        <taxon>Bacilli</taxon>
        <taxon>Lactobacillales</taxon>
        <taxon>Enterococcaceae</taxon>
        <taxon>Vagococcus</taxon>
    </lineage>
</organism>
<sequence>MSTQLVAGTIMLNRANGEKKFLVKEEQSGQHFVTTKMNQEYTSLANILQALKLEVLVDIHSMDLVELTTICLDDRKIPLYVFEMEETQWTHELENGYTWAKPSTLRNLLKNFSISDVPIFE</sequence>
<dbReference type="Proteomes" id="UP000277864">
    <property type="component" value="Unassembled WGS sequence"/>
</dbReference>
<dbReference type="RefSeq" id="WP_125943676.1">
    <property type="nucleotide sequence ID" value="NZ_PXZH01000005.1"/>
</dbReference>
<keyword evidence="2" id="KW-1185">Reference proteome</keyword>
<evidence type="ECO:0000313" key="1">
    <source>
        <dbReference type="EMBL" id="RST88798.1"/>
    </source>
</evidence>
<comment type="caution">
    <text evidence="1">The sequence shown here is derived from an EMBL/GenBank/DDBJ whole genome shotgun (WGS) entry which is preliminary data.</text>
</comment>